<evidence type="ECO:0000313" key="2">
    <source>
        <dbReference type="Proteomes" id="UP000317043"/>
    </source>
</evidence>
<dbReference type="SFLD" id="SFLDG01129">
    <property type="entry name" value="C1.5:_HAD__Beta-PGM__Phosphata"/>
    <property type="match status" value="1"/>
</dbReference>
<dbReference type="Gene3D" id="1.10.150.240">
    <property type="entry name" value="Putative phosphatase, domain 2"/>
    <property type="match status" value="1"/>
</dbReference>
<dbReference type="OrthoDB" id="9797743at2"/>
<dbReference type="PANTHER" id="PTHR18901">
    <property type="entry name" value="2-DEOXYGLUCOSE-6-PHOSPHATE PHOSPHATASE 2"/>
    <property type="match status" value="1"/>
</dbReference>
<dbReference type="InterPro" id="IPR006439">
    <property type="entry name" value="HAD-SF_hydro_IA"/>
</dbReference>
<evidence type="ECO:0000313" key="1">
    <source>
        <dbReference type="EMBL" id="TQL75080.1"/>
    </source>
</evidence>
<accession>A0A543AR73</accession>
<dbReference type="Pfam" id="PF13419">
    <property type="entry name" value="HAD_2"/>
    <property type="match status" value="1"/>
</dbReference>
<dbReference type="SUPFAM" id="SSF56784">
    <property type="entry name" value="HAD-like"/>
    <property type="match status" value="1"/>
</dbReference>
<dbReference type="Proteomes" id="UP000317043">
    <property type="component" value="Unassembled WGS sequence"/>
</dbReference>
<dbReference type="NCBIfam" id="TIGR01509">
    <property type="entry name" value="HAD-SF-IA-v3"/>
    <property type="match status" value="1"/>
</dbReference>
<dbReference type="AlphaFoldDB" id="A0A543AR73"/>
<dbReference type="PRINTS" id="PR00413">
    <property type="entry name" value="HADHALOGNASE"/>
</dbReference>
<dbReference type="InterPro" id="IPR023198">
    <property type="entry name" value="PGP-like_dom2"/>
</dbReference>
<organism evidence="1 2">
    <name type="scientific">Stackebrandtia endophytica</name>
    <dbReference type="NCBI Taxonomy" id="1496996"/>
    <lineage>
        <taxon>Bacteria</taxon>
        <taxon>Bacillati</taxon>
        <taxon>Actinomycetota</taxon>
        <taxon>Actinomycetes</taxon>
        <taxon>Glycomycetales</taxon>
        <taxon>Glycomycetaceae</taxon>
        <taxon>Stackebrandtia</taxon>
    </lineage>
</organism>
<dbReference type="InterPro" id="IPR036412">
    <property type="entry name" value="HAD-like_sf"/>
</dbReference>
<dbReference type="GO" id="GO:0016787">
    <property type="term" value="F:hydrolase activity"/>
    <property type="evidence" value="ECO:0007669"/>
    <property type="project" value="UniProtKB-KW"/>
</dbReference>
<keyword evidence="1" id="KW-0378">Hydrolase</keyword>
<dbReference type="InParanoid" id="A0A543AR73"/>
<dbReference type="PANTHER" id="PTHR18901:SF38">
    <property type="entry name" value="PSEUDOURIDINE-5'-PHOSPHATASE"/>
    <property type="match status" value="1"/>
</dbReference>
<dbReference type="RefSeq" id="WP_142034672.1">
    <property type="nucleotide sequence ID" value="NZ_JBHTGS010000002.1"/>
</dbReference>
<dbReference type="InterPro" id="IPR023214">
    <property type="entry name" value="HAD_sf"/>
</dbReference>
<gene>
    <name evidence="1" type="ORF">FB566_0572</name>
</gene>
<keyword evidence="2" id="KW-1185">Reference proteome</keyword>
<dbReference type="Gene3D" id="3.40.50.1000">
    <property type="entry name" value="HAD superfamily/HAD-like"/>
    <property type="match status" value="1"/>
</dbReference>
<dbReference type="CDD" id="cd07505">
    <property type="entry name" value="HAD_BPGM-like"/>
    <property type="match status" value="1"/>
</dbReference>
<name>A0A543AR73_9ACTN</name>
<reference evidence="1 2" key="1">
    <citation type="submission" date="2019-06" db="EMBL/GenBank/DDBJ databases">
        <title>Sequencing the genomes of 1000 actinobacteria strains.</title>
        <authorList>
            <person name="Klenk H.-P."/>
        </authorList>
    </citation>
    <scope>NUCLEOTIDE SEQUENCE [LARGE SCALE GENOMIC DNA]</scope>
    <source>
        <strain evidence="1 2">DSM 45928</strain>
    </source>
</reference>
<dbReference type="EMBL" id="VFOW01000001">
    <property type="protein sequence ID" value="TQL75080.1"/>
    <property type="molecule type" value="Genomic_DNA"/>
</dbReference>
<comment type="caution">
    <text evidence="1">The sequence shown here is derived from an EMBL/GenBank/DDBJ whole genome shotgun (WGS) entry which is preliminary data.</text>
</comment>
<dbReference type="SFLD" id="SFLDS00003">
    <property type="entry name" value="Haloacid_Dehalogenase"/>
    <property type="match status" value="1"/>
</dbReference>
<proteinExistence type="predicted"/>
<dbReference type="InterPro" id="IPR041492">
    <property type="entry name" value="HAD_2"/>
</dbReference>
<sequence>MPEHKLEAVLFDMDGTLLDSEKLWDVGLHDLAAHLGFVLNPATRSRMIGMDQTESVELLHREWGLPLDGVAANTSWLIDRMRSIFSGGVVWQPGARELLHSVRAAGYRTALVTATGRDLVNVIIGTIGVENFDVTICGDEVGRNKPDPEPYRTAVDRLSSHTRHCLAIEDSATGVAAARGAGVPVLAVPSEVPLTPAAGVTLMDSLTEVDLSVLESVHRSGLRQLAEVGRA</sequence>
<protein>
    <submittedName>
        <fullName evidence="1">HAD superfamily hydrolase (TIGR01509 family)</fullName>
    </submittedName>
</protein>